<accession>A0A2Z4GH57</accession>
<dbReference type="RefSeq" id="WP_111373626.1">
    <property type="nucleotide sequence ID" value="NZ_CP029480.1"/>
</dbReference>
<evidence type="ECO:0000256" key="1">
    <source>
        <dbReference type="SAM" id="MobiDB-lite"/>
    </source>
</evidence>
<feature type="compositionally biased region" description="Low complexity" evidence="1">
    <location>
        <begin position="104"/>
        <end position="116"/>
    </location>
</feature>
<evidence type="ECO:0000313" key="4">
    <source>
        <dbReference type="Proteomes" id="UP000249873"/>
    </source>
</evidence>
<organism evidence="3 4">
    <name type="scientific">Arcticibacterium luteifluviistationis</name>
    <dbReference type="NCBI Taxonomy" id="1784714"/>
    <lineage>
        <taxon>Bacteria</taxon>
        <taxon>Pseudomonadati</taxon>
        <taxon>Bacteroidota</taxon>
        <taxon>Cytophagia</taxon>
        <taxon>Cytophagales</taxon>
        <taxon>Leadbetterellaceae</taxon>
        <taxon>Arcticibacterium</taxon>
    </lineage>
</organism>
<dbReference type="Pfam" id="PF05638">
    <property type="entry name" value="T6SS_HCP"/>
    <property type="match status" value="1"/>
</dbReference>
<dbReference type="InterPro" id="IPR008514">
    <property type="entry name" value="T6SS_Hcp"/>
</dbReference>
<evidence type="ECO:0000313" key="3">
    <source>
        <dbReference type="EMBL" id="AWW00259.1"/>
    </source>
</evidence>
<dbReference type="SUPFAM" id="SSF141452">
    <property type="entry name" value="Hcp1-like"/>
    <property type="match status" value="1"/>
</dbReference>
<proteinExistence type="predicted"/>
<evidence type="ECO:0008006" key="5">
    <source>
        <dbReference type="Google" id="ProtNLM"/>
    </source>
</evidence>
<feature type="region of interest" description="Disordered" evidence="1">
    <location>
        <begin position="104"/>
        <end position="125"/>
    </location>
</feature>
<feature type="chain" id="PRO_5016458473" description="Type VI secretion system tube protein Hcp" evidence="2">
    <location>
        <begin position="23"/>
        <end position="241"/>
    </location>
</feature>
<name>A0A2Z4GH57_9BACT</name>
<feature type="signal peptide" evidence="2">
    <location>
        <begin position="1"/>
        <end position="22"/>
    </location>
</feature>
<evidence type="ECO:0000256" key="2">
    <source>
        <dbReference type="SAM" id="SignalP"/>
    </source>
</evidence>
<dbReference type="EMBL" id="CP029480">
    <property type="protein sequence ID" value="AWW00259.1"/>
    <property type="molecule type" value="Genomic_DNA"/>
</dbReference>
<dbReference type="Proteomes" id="UP000249873">
    <property type="component" value="Chromosome"/>
</dbReference>
<keyword evidence="4" id="KW-1185">Reference proteome</keyword>
<dbReference type="InterPro" id="IPR036624">
    <property type="entry name" value="Hcp1-lik_sf"/>
</dbReference>
<sequence>MIKLFTNTCFIFLFLSTTVLFAQETKGVSMAPAPELEVNGIIFSSSGGIKFPDGTIQTTAYLNTGSPAMDMDLSGLVIEFDPATEIEGPAMGDGISKGLNLESISEGSSNSSTTHIGTGGGSGSPSFQDLTISRQSDANTAIFRSYVGTGTHIAYIEVFYLRYTGSKYVIDHKVKYENCLITSFSMSHSDGGTPSESIGINFQKACYCSYTRDAAGAATRTTSFSWDVAANSSPACVCDHF</sequence>
<reference evidence="3 4" key="1">
    <citation type="submission" date="2018-05" db="EMBL/GenBank/DDBJ databases">
        <title>Complete genome sequence of Arcticibacterium luteifluviistationis SM1504T, a cytophagaceae bacterium isolated from Arctic surface seawater.</title>
        <authorList>
            <person name="Li Y."/>
            <person name="Qin Q.-L."/>
        </authorList>
    </citation>
    <scope>NUCLEOTIDE SEQUENCE [LARGE SCALE GENOMIC DNA]</scope>
    <source>
        <strain evidence="3 4">SM1504</strain>
    </source>
</reference>
<dbReference type="AlphaFoldDB" id="A0A2Z4GH57"/>
<keyword evidence="2" id="KW-0732">Signal</keyword>
<protein>
    <recommendedName>
        <fullName evidence="5">Type VI secretion system tube protein Hcp</fullName>
    </recommendedName>
</protein>
<dbReference type="KEGG" id="als:DJ013_19615"/>
<gene>
    <name evidence="3" type="ORF">DJ013_19615</name>
</gene>
<dbReference type="Gene3D" id="2.30.110.20">
    <property type="entry name" value="Hcp1-like"/>
    <property type="match status" value="1"/>
</dbReference>